<dbReference type="GO" id="GO:0045892">
    <property type="term" value="P:negative regulation of DNA-templated transcription"/>
    <property type="evidence" value="ECO:0007669"/>
    <property type="project" value="TreeGrafter"/>
</dbReference>
<dbReference type="InterPro" id="IPR011663">
    <property type="entry name" value="UTRA"/>
</dbReference>
<keyword evidence="1" id="KW-0805">Transcription regulation</keyword>
<dbReference type="PRINTS" id="PR00035">
    <property type="entry name" value="HTHGNTR"/>
</dbReference>
<keyword evidence="2" id="KW-0238">DNA-binding</keyword>
<protein>
    <submittedName>
        <fullName evidence="5">GntR family transcriptional regulator</fullName>
    </submittedName>
</protein>
<name>A0A7X2NJ85_9CLOT</name>
<dbReference type="PANTHER" id="PTHR44846">
    <property type="entry name" value="MANNOSYL-D-GLYCERATE TRANSPORT/METABOLISM SYSTEM REPRESSOR MNGR-RELATED"/>
    <property type="match status" value="1"/>
</dbReference>
<dbReference type="InterPro" id="IPR028978">
    <property type="entry name" value="Chorismate_lyase_/UTRA_dom_sf"/>
</dbReference>
<dbReference type="SUPFAM" id="SSF64288">
    <property type="entry name" value="Chorismate lyase-like"/>
    <property type="match status" value="1"/>
</dbReference>
<dbReference type="SMART" id="SM00866">
    <property type="entry name" value="UTRA"/>
    <property type="match status" value="1"/>
</dbReference>
<dbReference type="SMART" id="SM00345">
    <property type="entry name" value="HTH_GNTR"/>
    <property type="match status" value="1"/>
</dbReference>
<evidence type="ECO:0000259" key="4">
    <source>
        <dbReference type="PROSITE" id="PS50949"/>
    </source>
</evidence>
<accession>A0A7X2NJ85</accession>
<dbReference type="SUPFAM" id="SSF46785">
    <property type="entry name" value="Winged helix' DNA-binding domain"/>
    <property type="match status" value="1"/>
</dbReference>
<dbReference type="InterPro" id="IPR036390">
    <property type="entry name" value="WH_DNA-bd_sf"/>
</dbReference>
<evidence type="ECO:0000313" key="6">
    <source>
        <dbReference type="Proteomes" id="UP000429958"/>
    </source>
</evidence>
<evidence type="ECO:0000256" key="1">
    <source>
        <dbReference type="ARBA" id="ARBA00023015"/>
    </source>
</evidence>
<dbReference type="Pfam" id="PF00392">
    <property type="entry name" value="GntR"/>
    <property type="match status" value="1"/>
</dbReference>
<dbReference type="Gene3D" id="3.40.1410.10">
    <property type="entry name" value="Chorismate lyase-like"/>
    <property type="match status" value="1"/>
</dbReference>
<dbReference type="Proteomes" id="UP000429958">
    <property type="component" value="Unassembled WGS sequence"/>
</dbReference>
<dbReference type="InterPro" id="IPR036388">
    <property type="entry name" value="WH-like_DNA-bd_sf"/>
</dbReference>
<feature type="domain" description="HTH gntR-type" evidence="4">
    <location>
        <begin position="11"/>
        <end position="80"/>
    </location>
</feature>
<comment type="caution">
    <text evidence="5">The sequence shown here is derived from an EMBL/GenBank/DDBJ whole genome shotgun (WGS) entry which is preliminary data.</text>
</comment>
<dbReference type="InterPro" id="IPR050679">
    <property type="entry name" value="Bact_HTH_transcr_reg"/>
</dbReference>
<dbReference type="AlphaFoldDB" id="A0A7X2NJ85"/>
<gene>
    <name evidence="5" type="ORF">FYJ39_04205</name>
</gene>
<evidence type="ECO:0000313" key="5">
    <source>
        <dbReference type="EMBL" id="MSS35805.1"/>
    </source>
</evidence>
<keyword evidence="3" id="KW-0804">Transcription</keyword>
<dbReference type="PANTHER" id="PTHR44846:SF1">
    <property type="entry name" value="MANNOSYL-D-GLYCERATE TRANSPORT_METABOLISM SYSTEM REPRESSOR MNGR-RELATED"/>
    <property type="match status" value="1"/>
</dbReference>
<evidence type="ECO:0000256" key="3">
    <source>
        <dbReference type="ARBA" id="ARBA00023163"/>
    </source>
</evidence>
<dbReference type="InterPro" id="IPR000524">
    <property type="entry name" value="Tscrpt_reg_HTH_GntR"/>
</dbReference>
<organism evidence="5 6">
    <name type="scientific">Clostridium porci</name>
    <dbReference type="NCBI Taxonomy" id="2605778"/>
    <lineage>
        <taxon>Bacteria</taxon>
        <taxon>Bacillati</taxon>
        <taxon>Bacillota</taxon>
        <taxon>Clostridia</taxon>
        <taxon>Eubacteriales</taxon>
        <taxon>Clostridiaceae</taxon>
        <taxon>Clostridium</taxon>
    </lineage>
</organism>
<dbReference type="PROSITE" id="PS50949">
    <property type="entry name" value="HTH_GNTR"/>
    <property type="match status" value="1"/>
</dbReference>
<proteinExistence type="predicted"/>
<keyword evidence="6" id="KW-1185">Reference proteome</keyword>
<sequence>MNSVIDKKIKVPLHYQIYLDLLKKIQSGVLRSGERIPSEAELERIYGVSRVTVRGAIEMLAQEGLVEKNRGKKGTIVCKSKHSYDMKKLTSFTDDVRLYGERASSELLDFQEMVPEKRIAHLLELKDGERVYYIKRKRCRQDVVVGLHKSYIKMVHGLKLRSDEFGEDVSLYAILKSKGIVPTTASEVLEVKTPSVQILDVLGLKQQTAVFYKERVTYSGDKNPFEYVQMFYNPDYYQYKVELRLD</sequence>
<reference evidence="5 6" key="1">
    <citation type="submission" date="2019-08" db="EMBL/GenBank/DDBJ databases">
        <title>In-depth cultivation of the pig gut microbiome towards novel bacterial diversity and tailored functional studies.</title>
        <authorList>
            <person name="Wylensek D."/>
            <person name="Hitch T.C.A."/>
            <person name="Clavel T."/>
        </authorList>
    </citation>
    <scope>NUCLEOTIDE SEQUENCE [LARGE SCALE GENOMIC DNA]</scope>
    <source>
        <strain evidence="5 6">WCA-389-WT-23D1</strain>
    </source>
</reference>
<dbReference type="Gene3D" id="1.10.10.10">
    <property type="entry name" value="Winged helix-like DNA-binding domain superfamily/Winged helix DNA-binding domain"/>
    <property type="match status" value="1"/>
</dbReference>
<dbReference type="GO" id="GO:0003677">
    <property type="term" value="F:DNA binding"/>
    <property type="evidence" value="ECO:0007669"/>
    <property type="project" value="UniProtKB-KW"/>
</dbReference>
<dbReference type="Pfam" id="PF07702">
    <property type="entry name" value="UTRA"/>
    <property type="match status" value="1"/>
</dbReference>
<dbReference type="EMBL" id="VUMD01000003">
    <property type="protein sequence ID" value="MSS35805.1"/>
    <property type="molecule type" value="Genomic_DNA"/>
</dbReference>
<dbReference type="GO" id="GO:0003700">
    <property type="term" value="F:DNA-binding transcription factor activity"/>
    <property type="evidence" value="ECO:0007669"/>
    <property type="project" value="InterPro"/>
</dbReference>
<evidence type="ECO:0000256" key="2">
    <source>
        <dbReference type="ARBA" id="ARBA00023125"/>
    </source>
</evidence>
<dbReference type="CDD" id="cd07377">
    <property type="entry name" value="WHTH_GntR"/>
    <property type="match status" value="1"/>
</dbReference>